<proteinExistence type="inferred from homology"/>
<feature type="region of interest" description="Disordered" evidence="9">
    <location>
        <begin position="549"/>
        <end position="599"/>
    </location>
</feature>
<feature type="region of interest" description="Disordered" evidence="9">
    <location>
        <begin position="711"/>
        <end position="741"/>
    </location>
</feature>
<keyword evidence="13" id="KW-1185">Reference proteome</keyword>
<feature type="region of interest" description="Disordered" evidence="9">
    <location>
        <begin position="640"/>
        <end position="668"/>
    </location>
</feature>
<dbReference type="PRINTS" id="PR01333">
    <property type="entry name" value="2POREKCHANEL"/>
</dbReference>
<dbReference type="Pfam" id="PF07885">
    <property type="entry name" value="Ion_trans_2"/>
    <property type="match status" value="2"/>
</dbReference>
<feature type="transmembrane region" description="Helical" evidence="10">
    <location>
        <begin position="127"/>
        <end position="154"/>
    </location>
</feature>
<dbReference type="FunFam" id="1.10.287.70:FF:000182">
    <property type="entry name" value="Outward-rectifier potassium channel TOK1"/>
    <property type="match status" value="1"/>
</dbReference>
<reference evidence="12" key="2">
    <citation type="submission" date="2023-01" db="EMBL/GenBank/DDBJ databases">
        <authorList>
            <person name="Petersen C."/>
        </authorList>
    </citation>
    <scope>NUCLEOTIDE SEQUENCE</scope>
    <source>
        <strain evidence="12">IBT 17514</strain>
    </source>
</reference>
<evidence type="ECO:0000259" key="11">
    <source>
        <dbReference type="Pfam" id="PF07885"/>
    </source>
</evidence>
<evidence type="ECO:0000313" key="12">
    <source>
        <dbReference type="EMBL" id="KAJ5719317.1"/>
    </source>
</evidence>
<feature type="domain" description="Potassium channel" evidence="11">
    <location>
        <begin position="237"/>
        <end position="308"/>
    </location>
</feature>
<feature type="transmembrane region" description="Helical" evidence="10">
    <location>
        <begin position="187"/>
        <end position="210"/>
    </location>
</feature>
<accession>A0AAD6HI85</accession>
<evidence type="ECO:0000256" key="9">
    <source>
        <dbReference type="SAM" id="MobiDB-lite"/>
    </source>
</evidence>
<dbReference type="SUPFAM" id="SSF81324">
    <property type="entry name" value="Voltage-gated potassium channels"/>
    <property type="match status" value="2"/>
</dbReference>
<keyword evidence="5 8" id="KW-0406">Ion transport</keyword>
<keyword evidence="4 10" id="KW-1133">Transmembrane helix</keyword>
<dbReference type="InterPro" id="IPR013099">
    <property type="entry name" value="K_chnl_dom"/>
</dbReference>
<keyword evidence="6 10" id="KW-0472">Membrane</keyword>
<feature type="transmembrane region" description="Helical" evidence="10">
    <location>
        <begin position="230"/>
        <end position="248"/>
    </location>
</feature>
<feature type="transmembrane region" description="Helical" evidence="10">
    <location>
        <begin position="470"/>
        <end position="489"/>
    </location>
</feature>
<feature type="compositionally biased region" description="Low complexity" evidence="9">
    <location>
        <begin position="570"/>
        <end position="582"/>
    </location>
</feature>
<sequence>MQNGPPSQQTPTPDQQNAVSSLWKRFASNFHMRPPEDDEPQSWWIASTAIPLVAAAAGPIANVMSIVALVMPWRSKIISREDGPAGDWVEEGYNDPHWVTAFNALSLFCGLVGNVFLLLNFTQTVRYIVALPVTIVLWFLAPSIVCTMFSSLCLRLRQANESQLAGLTASLSIYSPPIGPDNTYSQAFWSAVIAAILYFILAVLLMINMLGYFLGRYPQHFLLTDDQRTLILQMTAFVVWLLIGAAIFQKVLGIAFADALYFCDITVLTLGFGDVVATTAVGRGLIWPYAVIGIIMLGLVVGSIHQFAKEVHYDNVVRKHIEQKRQTTFDRSVSFDTFDKLGLNNTKEIPSALTRQKSEPAHHHHKRPQPIRDTMHALAAGRRPKLLVMREEKDRFDAMRNIQYDTMRFRRWNDLVISIIAYGIVWSCGAVVFWTLEGWTYFEALYFCFCSLITIGYGDFTPKTNAGRPFFVVWSLISIPTMTMLISQMSDTVVAAFKHGTEKFAEYFIMPESGTYRSVIGRVPVVKGFVEKRQEKRRVKRGFQVSADVDDTAEPETEDVEAATKQMSQSTARTPRNRSSSTRPRRTLEELARNPNPSPYELAQQLAFAIRNTSQDVREGKRKRYNYEEWVEYTRLIQFTDPRSRPPSSEGSSSQHHHPGGHDASHDEDEYGVLNWDWIGENSPMLAHQTEPEWVLDRLCESLVRYVSTQEQARASTRESAEDVAEAATLSKEKDLGIEEL</sequence>
<protein>
    <recommendedName>
        <fullName evidence="11">Potassium channel domain-containing protein</fullName>
    </recommendedName>
</protein>
<evidence type="ECO:0000256" key="7">
    <source>
        <dbReference type="ARBA" id="ARBA00023303"/>
    </source>
</evidence>
<evidence type="ECO:0000256" key="8">
    <source>
        <dbReference type="RuleBase" id="RU003857"/>
    </source>
</evidence>
<feature type="transmembrane region" description="Helical" evidence="10">
    <location>
        <begin position="260"/>
        <end position="280"/>
    </location>
</feature>
<feature type="compositionally biased region" description="Acidic residues" evidence="9">
    <location>
        <begin position="549"/>
        <end position="561"/>
    </location>
</feature>
<gene>
    <name evidence="12" type="ORF">N7493_007772</name>
</gene>
<feature type="domain" description="Potassium channel" evidence="11">
    <location>
        <begin position="425"/>
        <end position="493"/>
    </location>
</feature>
<keyword evidence="7 8" id="KW-0407">Ion channel</keyword>
<keyword evidence="3 8" id="KW-0812">Transmembrane</keyword>
<feature type="transmembrane region" description="Helical" evidence="10">
    <location>
        <begin position="415"/>
        <end position="434"/>
    </location>
</feature>
<evidence type="ECO:0000256" key="10">
    <source>
        <dbReference type="SAM" id="Phobius"/>
    </source>
</evidence>
<comment type="caution">
    <text evidence="12">The sequence shown here is derived from an EMBL/GenBank/DDBJ whole genome shotgun (WGS) entry which is preliminary data.</text>
</comment>
<feature type="compositionally biased region" description="Basic and acidic residues" evidence="9">
    <location>
        <begin position="731"/>
        <end position="741"/>
    </location>
</feature>
<dbReference type="AlphaFoldDB" id="A0AAD6HI85"/>
<organism evidence="12 13">
    <name type="scientific">Penicillium malachiteum</name>
    <dbReference type="NCBI Taxonomy" id="1324776"/>
    <lineage>
        <taxon>Eukaryota</taxon>
        <taxon>Fungi</taxon>
        <taxon>Dikarya</taxon>
        <taxon>Ascomycota</taxon>
        <taxon>Pezizomycotina</taxon>
        <taxon>Eurotiomycetes</taxon>
        <taxon>Eurotiomycetidae</taxon>
        <taxon>Eurotiales</taxon>
        <taxon>Aspergillaceae</taxon>
        <taxon>Penicillium</taxon>
    </lineage>
</organism>
<dbReference type="InterPro" id="IPR003280">
    <property type="entry name" value="2pore_dom_K_chnl"/>
</dbReference>
<dbReference type="PANTHER" id="PTHR11003">
    <property type="entry name" value="POTASSIUM CHANNEL, SUBFAMILY K"/>
    <property type="match status" value="1"/>
</dbReference>
<feature type="transmembrane region" description="Helical" evidence="10">
    <location>
        <begin position="286"/>
        <end position="308"/>
    </location>
</feature>
<reference evidence="12" key="1">
    <citation type="journal article" date="2023" name="IMA Fungus">
        <title>Comparative genomic study of the Penicillium genus elucidates a diverse pangenome and 15 lateral gene transfer events.</title>
        <authorList>
            <person name="Petersen C."/>
            <person name="Sorensen T."/>
            <person name="Nielsen M.R."/>
            <person name="Sondergaard T.E."/>
            <person name="Sorensen J.L."/>
            <person name="Fitzpatrick D.A."/>
            <person name="Frisvad J.C."/>
            <person name="Nielsen K.L."/>
        </authorList>
    </citation>
    <scope>NUCLEOTIDE SEQUENCE</scope>
    <source>
        <strain evidence="12">IBT 17514</strain>
    </source>
</reference>
<evidence type="ECO:0000256" key="3">
    <source>
        <dbReference type="ARBA" id="ARBA00022692"/>
    </source>
</evidence>
<evidence type="ECO:0000256" key="5">
    <source>
        <dbReference type="ARBA" id="ARBA00023065"/>
    </source>
</evidence>
<name>A0AAD6HI85_9EURO</name>
<comment type="subcellular location">
    <subcellularLocation>
        <location evidence="1">Membrane</location>
        <topology evidence="1">Multi-pass membrane protein</topology>
    </subcellularLocation>
</comment>
<keyword evidence="2 8" id="KW-0813">Transport</keyword>
<comment type="similarity">
    <text evidence="8">Belongs to the two pore domain potassium channel (TC 1.A.1.8) family.</text>
</comment>
<dbReference type="Gene3D" id="1.10.287.70">
    <property type="match status" value="2"/>
</dbReference>
<dbReference type="GO" id="GO:0022841">
    <property type="term" value="F:potassium ion leak channel activity"/>
    <property type="evidence" value="ECO:0007669"/>
    <property type="project" value="TreeGrafter"/>
</dbReference>
<evidence type="ECO:0000256" key="2">
    <source>
        <dbReference type="ARBA" id="ARBA00022448"/>
    </source>
</evidence>
<feature type="transmembrane region" description="Helical" evidence="10">
    <location>
        <begin position="43"/>
        <end position="70"/>
    </location>
</feature>
<evidence type="ECO:0000256" key="4">
    <source>
        <dbReference type="ARBA" id="ARBA00022989"/>
    </source>
</evidence>
<dbReference type="GO" id="GO:0015271">
    <property type="term" value="F:outward rectifier potassium channel activity"/>
    <property type="evidence" value="ECO:0007669"/>
    <property type="project" value="TreeGrafter"/>
</dbReference>
<evidence type="ECO:0000256" key="6">
    <source>
        <dbReference type="ARBA" id="ARBA00023136"/>
    </source>
</evidence>
<evidence type="ECO:0000313" key="13">
    <source>
        <dbReference type="Proteomes" id="UP001215712"/>
    </source>
</evidence>
<dbReference type="Proteomes" id="UP001215712">
    <property type="component" value="Unassembled WGS sequence"/>
</dbReference>
<dbReference type="GO" id="GO:0030322">
    <property type="term" value="P:stabilization of membrane potential"/>
    <property type="evidence" value="ECO:0007669"/>
    <property type="project" value="TreeGrafter"/>
</dbReference>
<dbReference type="PANTHER" id="PTHR11003:SF342">
    <property type="entry name" value="OUTWARD-RECTIFIER POTASSIUM CHANNEL TOK1"/>
    <property type="match status" value="1"/>
</dbReference>
<feature type="transmembrane region" description="Helical" evidence="10">
    <location>
        <begin position="101"/>
        <end position="121"/>
    </location>
</feature>
<evidence type="ECO:0000256" key="1">
    <source>
        <dbReference type="ARBA" id="ARBA00004141"/>
    </source>
</evidence>
<feature type="transmembrane region" description="Helical" evidence="10">
    <location>
        <begin position="440"/>
        <end position="458"/>
    </location>
</feature>
<dbReference type="EMBL" id="JAQJAN010000011">
    <property type="protein sequence ID" value="KAJ5719317.1"/>
    <property type="molecule type" value="Genomic_DNA"/>
</dbReference>
<dbReference type="GO" id="GO:0005886">
    <property type="term" value="C:plasma membrane"/>
    <property type="evidence" value="ECO:0007669"/>
    <property type="project" value="TreeGrafter"/>
</dbReference>